<evidence type="ECO:0000313" key="4">
    <source>
        <dbReference type="WBParaSite" id="maker-uti_cns_0017813-snap-gene-0.2-mRNA-1"/>
    </source>
</evidence>
<organism evidence="3 4">
    <name type="scientific">Macrostomum lignano</name>
    <dbReference type="NCBI Taxonomy" id="282301"/>
    <lineage>
        <taxon>Eukaryota</taxon>
        <taxon>Metazoa</taxon>
        <taxon>Spiralia</taxon>
        <taxon>Lophotrochozoa</taxon>
        <taxon>Platyhelminthes</taxon>
        <taxon>Rhabditophora</taxon>
        <taxon>Macrostomorpha</taxon>
        <taxon>Macrostomida</taxon>
        <taxon>Macrostomidae</taxon>
        <taxon>Macrostomum</taxon>
    </lineage>
</organism>
<feature type="compositionally biased region" description="Basic residues" evidence="1">
    <location>
        <begin position="258"/>
        <end position="267"/>
    </location>
</feature>
<name>A0A1I8IWA0_9PLAT</name>
<evidence type="ECO:0000313" key="3">
    <source>
        <dbReference type="Proteomes" id="UP000095280"/>
    </source>
</evidence>
<sequence>IKLTDVDQQLYRNFNLTVSERWQLEVAEHRLRGGELEEDKIEARRTKWPIESSADVAPGASASDAAAASSDCIVEGEVLRLGGHFQASQKRYLRLFPNRLEMHCKPGLQRKPAVELLAMFDIREVSREFQKFGKHENCILISLKTDQRVYLTCTDRVLAEQWKEEIVAAFEASQTVLSRMNTKAHRWYGADTMDVASASSSAPGSAHLSAPAAAAAESAAAPVSAFDETLMTLPPEWCITTAQGSGPQKKQHWGGSRNGRKRNSRHRRIKNRLMQMTFTIRHWLTPKCTCLTTSPLGSTTSYRRFARSMKLRRLIRFEYRVVEEDQITGLKLLGGGQATLEVLDVVGQVGVLGQLLQRVVDRESEITAEHQVVRREAGHRVHAGAESHQTGREEGVPVVWRTVELLEHLGVKGLRQNNLWRLLAIGQVNQQQAVVLLQVLVVSEQVPLLLRQAQPGVELRLRGFVLDQVEHVADGSVSALGFNELLASHRQLQKISEHSAAWLRGPDSRSLRFNGSRSITRHRLVGVRIRSLRGTLSHNVGALTAAVGVVLEGCWRGGFQVFVQVSLGLQGARVDSLREGCSGSGLGCRVQVRFQETSALSLGAVAGTGLGCRTGFQAVGHARRVLREMSHFRFWRLAQVHQVGSSEWRRDTNTDTGLQKHFAVSGVDDLNVAATFRHRHQSRRCFQSVAAGMQPRLNQLDN</sequence>
<evidence type="ECO:0000256" key="1">
    <source>
        <dbReference type="SAM" id="MobiDB-lite"/>
    </source>
</evidence>
<feature type="region of interest" description="Disordered" evidence="1">
    <location>
        <begin position="243"/>
        <end position="267"/>
    </location>
</feature>
<dbReference type="SUPFAM" id="SSF50729">
    <property type="entry name" value="PH domain-like"/>
    <property type="match status" value="1"/>
</dbReference>
<dbReference type="Gene3D" id="1.10.287.1270">
    <property type="match status" value="1"/>
</dbReference>
<dbReference type="InterPro" id="IPR011993">
    <property type="entry name" value="PH-like_dom_sf"/>
</dbReference>
<dbReference type="Proteomes" id="UP000095280">
    <property type="component" value="Unplaced"/>
</dbReference>
<accession>A0A1I8IWA0</accession>
<dbReference type="SMART" id="SM00233">
    <property type="entry name" value="PH"/>
    <property type="match status" value="1"/>
</dbReference>
<dbReference type="AlphaFoldDB" id="A0A1I8IWA0"/>
<feature type="domain" description="PH" evidence="2">
    <location>
        <begin position="72"/>
        <end position="173"/>
    </location>
</feature>
<reference evidence="4" key="1">
    <citation type="submission" date="2016-11" db="UniProtKB">
        <authorList>
            <consortium name="WormBaseParasite"/>
        </authorList>
    </citation>
    <scope>IDENTIFICATION</scope>
</reference>
<dbReference type="WBParaSite" id="maker-uti_cns_0017813-snap-gene-0.2-mRNA-1">
    <property type="protein sequence ID" value="maker-uti_cns_0017813-snap-gene-0.2-mRNA-1"/>
    <property type="gene ID" value="maker-uti_cns_0017813-snap-gene-0.2"/>
</dbReference>
<proteinExistence type="predicted"/>
<dbReference type="InterPro" id="IPR001849">
    <property type="entry name" value="PH_domain"/>
</dbReference>
<evidence type="ECO:0000259" key="2">
    <source>
        <dbReference type="SMART" id="SM00233"/>
    </source>
</evidence>
<keyword evidence="3" id="KW-1185">Reference proteome</keyword>
<protein>
    <submittedName>
        <fullName evidence="4">PH domain-containing protein</fullName>
    </submittedName>
</protein>
<dbReference type="Gene3D" id="2.30.29.30">
    <property type="entry name" value="Pleckstrin-homology domain (PH domain)/Phosphotyrosine-binding domain (PTB)"/>
    <property type="match status" value="1"/>
</dbReference>